<dbReference type="EMBL" id="JAEQMY010000020">
    <property type="protein sequence ID" value="MBL0405318.1"/>
    <property type="molecule type" value="Genomic_DNA"/>
</dbReference>
<dbReference type="AlphaFoldDB" id="A0A936Z7I1"/>
<keyword evidence="1" id="KW-0732">Signal</keyword>
<evidence type="ECO:0000313" key="6">
    <source>
        <dbReference type="Proteomes" id="UP000605848"/>
    </source>
</evidence>
<dbReference type="Proteomes" id="UP000605848">
    <property type="component" value="Unassembled WGS sequence"/>
</dbReference>
<organism evidence="5 6">
    <name type="scientific">Microvirga aerilata</name>
    <dbReference type="NCBI Taxonomy" id="670292"/>
    <lineage>
        <taxon>Bacteria</taxon>
        <taxon>Pseudomonadati</taxon>
        <taxon>Pseudomonadota</taxon>
        <taxon>Alphaproteobacteria</taxon>
        <taxon>Hyphomicrobiales</taxon>
        <taxon>Methylobacteriaceae</taxon>
        <taxon>Microvirga</taxon>
    </lineage>
</organism>
<gene>
    <name evidence="5" type="ORF">JKG68_15210</name>
</gene>
<sequence length="392" mass="42265">MMEDPRSAAERADNLHGGDVGSRHPSTPGSPRLLRVALAATILFTGFLGAAPSQAQGLGFLVPAPAKDKVQAKPKYDCDTPGAPVISLDVQSKYKQDEASKATIDEEAEEAYSEAVEPLREYAKNLVRISNAYVKSDPRNTLAATCALTWLNHWAAADAMTAMRSKQARFNLGQALGGFALAYLQIRNAPGLAEDQKKRVEAWLKALGLQIQEFMDGNKEVSGRNNHRYWAGLSAAAAGIASGDKRLTDWGIDSARIGLAQITPDGTLPLEVKRGKRARDYHIFAAQPLVATAELARSQGVDLYAENDGALSKLVKRVVDSLDDPSFFEKASGTKQEAYPGGDTVPANRIAWLEIHQSRFPSPEAEAVLEEKRPVASSGIGGDMTLLFHGKE</sequence>
<reference evidence="5" key="1">
    <citation type="submission" date="2021-01" db="EMBL/GenBank/DDBJ databases">
        <title>Microvirga sp.</title>
        <authorList>
            <person name="Kim M.K."/>
        </authorList>
    </citation>
    <scope>NUCLEOTIDE SEQUENCE</scope>
    <source>
        <strain evidence="5">5420S-16</strain>
    </source>
</reference>
<evidence type="ECO:0000256" key="1">
    <source>
        <dbReference type="ARBA" id="ARBA00022729"/>
    </source>
</evidence>
<accession>A0A936Z7I1</accession>
<dbReference type="Pfam" id="PF05426">
    <property type="entry name" value="Alginate_lyase"/>
    <property type="match status" value="1"/>
</dbReference>
<keyword evidence="6" id="KW-1185">Reference proteome</keyword>
<dbReference type="InterPro" id="IPR008929">
    <property type="entry name" value="Chondroitin_lyas"/>
</dbReference>
<protein>
    <submittedName>
        <fullName evidence="5">Alginate lyase family protein</fullName>
    </submittedName>
</protein>
<dbReference type="RefSeq" id="WP_202060984.1">
    <property type="nucleotide sequence ID" value="NZ_JAEQMY010000020.1"/>
</dbReference>
<dbReference type="SUPFAM" id="SSF48230">
    <property type="entry name" value="Chondroitin AC/alginate lyase"/>
    <property type="match status" value="1"/>
</dbReference>
<feature type="region of interest" description="Disordered" evidence="3">
    <location>
        <begin position="1"/>
        <end position="30"/>
    </location>
</feature>
<feature type="domain" description="Alginate lyase" evidence="4">
    <location>
        <begin position="89"/>
        <end position="328"/>
    </location>
</feature>
<feature type="compositionally biased region" description="Basic and acidic residues" evidence="3">
    <location>
        <begin position="1"/>
        <end position="16"/>
    </location>
</feature>
<dbReference type="Gene3D" id="1.50.10.100">
    <property type="entry name" value="Chondroitin AC/alginate lyase"/>
    <property type="match status" value="1"/>
</dbReference>
<evidence type="ECO:0000256" key="2">
    <source>
        <dbReference type="ARBA" id="ARBA00023239"/>
    </source>
</evidence>
<evidence type="ECO:0000256" key="3">
    <source>
        <dbReference type="SAM" id="MobiDB-lite"/>
    </source>
</evidence>
<keyword evidence="2 5" id="KW-0456">Lyase</keyword>
<evidence type="ECO:0000313" key="5">
    <source>
        <dbReference type="EMBL" id="MBL0405318.1"/>
    </source>
</evidence>
<proteinExistence type="predicted"/>
<dbReference type="GO" id="GO:0042597">
    <property type="term" value="C:periplasmic space"/>
    <property type="evidence" value="ECO:0007669"/>
    <property type="project" value="InterPro"/>
</dbReference>
<dbReference type="GO" id="GO:0016829">
    <property type="term" value="F:lyase activity"/>
    <property type="evidence" value="ECO:0007669"/>
    <property type="project" value="UniProtKB-KW"/>
</dbReference>
<evidence type="ECO:0000259" key="4">
    <source>
        <dbReference type="Pfam" id="PF05426"/>
    </source>
</evidence>
<dbReference type="InterPro" id="IPR008397">
    <property type="entry name" value="Alginate_lyase_dom"/>
</dbReference>
<comment type="caution">
    <text evidence="5">The sequence shown here is derived from an EMBL/GenBank/DDBJ whole genome shotgun (WGS) entry which is preliminary data.</text>
</comment>
<name>A0A936Z7I1_9HYPH</name>